<organism evidence="2">
    <name type="scientific">hydrothermal vent metagenome</name>
    <dbReference type="NCBI Taxonomy" id="652676"/>
    <lineage>
        <taxon>unclassified sequences</taxon>
        <taxon>metagenomes</taxon>
        <taxon>ecological metagenomes</taxon>
    </lineage>
</organism>
<feature type="transmembrane region" description="Helical" evidence="1">
    <location>
        <begin position="6"/>
        <end position="23"/>
    </location>
</feature>
<dbReference type="Pfam" id="PF05751">
    <property type="entry name" value="FixH"/>
    <property type="match status" value="1"/>
</dbReference>
<keyword evidence="1" id="KW-1133">Transmembrane helix</keyword>
<dbReference type="AlphaFoldDB" id="A0A3B1AK77"/>
<dbReference type="EMBL" id="UOFR01000070">
    <property type="protein sequence ID" value="VAW99807.1"/>
    <property type="molecule type" value="Genomic_DNA"/>
</dbReference>
<dbReference type="InterPro" id="IPR008620">
    <property type="entry name" value="FixH"/>
</dbReference>
<gene>
    <name evidence="2" type="ORF">MNBD_GAMMA21-2347</name>
</gene>
<evidence type="ECO:0000256" key="1">
    <source>
        <dbReference type="SAM" id="Phobius"/>
    </source>
</evidence>
<keyword evidence="1" id="KW-0472">Membrane</keyword>
<name>A0A3B1AK77_9ZZZZ</name>
<protein>
    <recommendedName>
        <fullName evidence="3">YtkA-like domain-containing protein</fullName>
    </recommendedName>
</protein>
<feature type="transmembrane region" description="Helical" evidence="1">
    <location>
        <begin position="58"/>
        <end position="75"/>
    </location>
</feature>
<keyword evidence="1" id="KW-0812">Transmembrane</keyword>
<evidence type="ECO:0000313" key="2">
    <source>
        <dbReference type="EMBL" id="VAW99807.1"/>
    </source>
</evidence>
<reference evidence="2" key="1">
    <citation type="submission" date="2018-06" db="EMBL/GenBank/DDBJ databases">
        <authorList>
            <person name="Zhirakovskaya E."/>
        </authorList>
    </citation>
    <scope>NUCLEOTIDE SEQUENCE</scope>
</reference>
<evidence type="ECO:0008006" key="3">
    <source>
        <dbReference type="Google" id="ProtNLM"/>
    </source>
</evidence>
<proteinExistence type="predicted"/>
<feature type="transmembrane region" description="Helical" evidence="1">
    <location>
        <begin position="30"/>
        <end position="52"/>
    </location>
</feature>
<accession>A0A3B1AK77</accession>
<sequence>MNLLISIPVGIAIIIIGYALALRMSNINRYVLAGVFAIMVVAIYSFISAVSWPGADVYAMHLAIYLVTLYAITIISSQKSQSKKMHWGPKAIFVFFAVVLIVNSFFVYFAQTGMSTDFAKWVLPEPRSKASVQSVFPGVVSHNFREKGNQFNAYQLERSGQESLGWKVKLGWQDAALINNSNTFKLKITQRDGVPLKNARVTAKFLYPANLKYDQTHVLTEDKNGLYFVTMQLQQPGNWDVIVSIQHDDDNYEVRSKTTVKSN</sequence>
<feature type="transmembrane region" description="Helical" evidence="1">
    <location>
        <begin position="87"/>
        <end position="110"/>
    </location>
</feature>